<dbReference type="GO" id="GO:0005506">
    <property type="term" value="F:iron ion binding"/>
    <property type="evidence" value="ECO:0007669"/>
    <property type="project" value="InterPro"/>
</dbReference>
<dbReference type="InterPro" id="IPR036856">
    <property type="entry name" value="Ald_Oxase/Xan_DH_a/b_sf"/>
</dbReference>
<keyword evidence="5" id="KW-1185">Reference proteome</keyword>
<dbReference type="Proteomes" id="UP000600101">
    <property type="component" value="Unassembled WGS sequence"/>
</dbReference>
<dbReference type="GO" id="GO:0016491">
    <property type="term" value="F:oxidoreductase activity"/>
    <property type="evidence" value="ECO:0007669"/>
    <property type="project" value="UniProtKB-KW"/>
</dbReference>
<keyword evidence="2" id="KW-0560">Oxidoreductase</keyword>
<dbReference type="SMART" id="SM01008">
    <property type="entry name" value="Ald_Xan_dh_C"/>
    <property type="match status" value="1"/>
</dbReference>
<dbReference type="PANTHER" id="PTHR11908:SF132">
    <property type="entry name" value="ALDEHYDE OXIDASE 1-RELATED"/>
    <property type="match status" value="1"/>
</dbReference>
<dbReference type="InterPro" id="IPR016208">
    <property type="entry name" value="Ald_Oxase/xanthine_DH-like"/>
</dbReference>
<sequence>MNVISNKWIGQRTIRPDGADKVTGRAAYSADTTMPGLIWGKVLRSPHAHARIRSIDTSKAEALPGVKAVVTAKDIVDFPLDKPVMLGIQDMRWMCRNVMAREKALFHGHPVAAVAATSERIAQEACRLIEVDYEVLPHVIEIEDALKPDAPILHDFIKFDGKPSNIAGKLEHKLGDVDAGFAEADVIVERSFTTRPVHQGYIEPHSCLVSVSGDGKATIWSSSQGQFMVRAMTSLLTGIPQSDIRAFPAEIGGGFGGKTIIYLEPLAVVLSKKSGRPVKMTMTREEVFRASGPTSGSMSTVKIGATKDGRIVAAKGVFYLQAGALPGSPIRGAAGCAFAPYNIPNVHSLGFDVVSNRSKVAAYRAPGAPIGAYAAECVMDELAEALKMDPLELRLRNAAKEGTKAAHGPVFPRIGYEETIRAAMEHPHYSAPLGPNQGRGVASGFWFNAGGESSAQVNITEDGNVVVTTGHPDIGGSRASIANITAELLGIDYRKVSVLIGDTATIGYSNLTGGSRVLFASAMVVTQSTEKVIKTLCERAAKIWKIDPEAVEWEDGEARPAGDNAGKFPALSLAELAARATETGGPIGAGVQANTTGAEGGFATHICDVEVDRELGIVRVLRYTSFQDVGRAVHPSYVEGQMQGGAAQGIGWALSEEYLYDKQGRVDNASFLDYRMPVCSDLPMLDTVMIEVPNPKHPQGVRGVGEVPLVPPLAAVANAVYAALGHRFDSLPMSPPKVLAALEPAEA</sequence>
<dbReference type="InterPro" id="IPR008274">
    <property type="entry name" value="AldOxase/xan_DH_MoCoBD1"/>
</dbReference>
<feature type="domain" description="Aldehyde oxidase/xanthine dehydrogenase a/b hammerhead" evidence="3">
    <location>
        <begin position="23"/>
        <end position="137"/>
    </location>
</feature>
<proteinExistence type="predicted"/>
<dbReference type="Gene3D" id="3.30.365.10">
    <property type="entry name" value="Aldehyde oxidase/xanthine dehydrogenase, molybdopterin binding domain"/>
    <property type="match status" value="4"/>
</dbReference>
<dbReference type="InterPro" id="IPR046867">
    <property type="entry name" value="AldOxase/xan_DH_MoCoBD2"/>
</dbReference>
<reference evidence="4" key="1">
    <citation type="submission" date="2020-08" db="EMBL/GenBank/DDBJ databases">
        <authorList>
            <person name="Hu Y."/>
            <person name="Nguyen S.V."/>
            <person name="Li F."/>
            <person name="Fanning S."/>
        </authorList>
    </citation>
    <scope>NUCLEOTIDE SEQUENCE</scope>
    <source>
        <strain evidence="4">SYSU D8009</strain>
    </source>
</reference>
<gene>
    <name evidence="4" type="ORF">H7965_11780</name>
</gene>
<dbReference type="SUPFAM" id="SSF54665">
    <property type="entry name" value="CO dehydrogenase molybdoprotein N-domain-like"/>
    <property type="match status" value="1"/>
</dbReference>
<name>A0A9X0UDU8_9PROT</name>
<dbReference type="Pfam" id="PF01315">
    <property type="entry name" value="Ald_Xan_dh_C"/>
    <property type="match status" value="1"/>
</dbReference>
<protein>
    <submittedName>
        <fullName evidence="4">Xanthine dehydrogenase family protein molybdopterin-binding subunit</fullName>
    </submittedName>
</protein>
<dbReference type="SUPFAM" id="SSF56003">
    <property type="entry name" value="Molybdenum cofactor-binding domain"/>
    <property type="match status" value="1"/>
</dbReference>
<evidence type="ECO:0000313" key="4">
    <source>
        <dbReference type="EMBL" id="MBC4016003.1"/>
    </source>
</evidence>
<organism evidence="4 5">
    <name type="scientific">Siccirubricoccus deserti</name>
    <dbReference type="NCBI Taxonomy" id="2013562"/>
    <lineage>
        <taxon>Bacteria</taxon>
        <taxon>Pseudomonadati</taxon>
        <taxon>Pseudomonadota</taxon>
        <taxon>Alphaproteobacteria</taxon>
        <taxon>Acetobacterales</taxon>
        <taxon>Roseomonadaceae</taxon>
        <taxon>Siccirubricoccus</taxon>
    </lineage>
</organism>
<accession>A0A9X0UDU8</accession>
<dbReference type="Pfam" id="PF02738">
    <property type="entry name" value="MoCoBD_1"/>
    <property type="match status" value="1"/>
</dbReference>
<dbReference type="InterPro" id="IPR000674">
    <property type="entry name" value="Ald_Oxase/Xan_DH_a/b"/>
</dbReference>
<evidence type="ECO:0000256" key="2">
    <source>
        <dbReference type="ARBA" id="ARBA00023002"/>
    </source>
</evidence>
<keyword evidence="1" id="KW-0500">Molybdenum</keyword>
<evidence type="ECO:0000256" key="1">
    <source>
        <dbReference type="ARBA" id="ARBA00022505"/>
    </source>
</evidence>
<evidence type="ECO:0000259" key="3">
    <source>
        <dbReference type="SMART" id="SM01008"/>
    </source>
</evidence>
<dbReference type="AlphaFoldDB" id="A0A9X0UDU8"/>
<dbReference type="EMBL" id="JACOMF010000011">
    <property type="protein sequence ID" value="MBC4016003.1"/>
    <property type="molecule type" value="Genomic_DNA"/>
</dbReference>
<comment type="caution">
    <text evidence="4">The sequence shown here is derived from an EMBL/GenBank/DDBJ whole genome shotgun (WGS) entry which is preliminary data.</text>
</comment>
<dbReference type="InterPro" id="IPR037165">
    <property type="entry name" value="AldOxase/xan_DH_Mopterin-bd_sf"/>
</dbReference>
<dbReference type="Gene3D" id="3.90.1170.50">
    <property type="entry name" value="Aldehyde oxidase/xanthine dehydrogenase, a/b hammerhead"/>
    <property type="match status" value="1"/>
</dbReference>
<evidence type="ECO:0000313" key="5">
    <source>
        <dbReference type="Proteomes" id="UP000600101"/>
    </source>
</evidence>
<dbReference type="PANTHER" id="PTHR11908">
    <property type="entry name" value="XANTHINE DEHYDROGENASE"/>
    <property type="match status" value="1"/>
</dbReference>
<dbReference type="Pfam" id="PF20256">
    <property type="entry name" value="MoCoBD_2"/>
    <property type="match status" value="1"/>
</dbReference>